<keyword evidence="1" id="KW-0812">Transmembrane</keyword>
<keyword evidence="1" id="KW-0472">Membrane</keyword>
<proteinExistence type="predicted"/>
<gene>
    <name evidence="2" type="ORF">FOA19_07455</name>
</gene>
<sequence>MQFAINILQTVVGVIIAYFILRKLTGNKDQLFRAKFFKYLLGLFLFVFALTALGTYLIASPEIVEQAVEQLKQKPEIQTSIGEYTGYGYNTHKIEQIHEFPSLVELSLSGSKADVKLSVLIDSTSSGFEVKEYQILDLEEK</sequence>
<dbReference type="AlphaFoldDB" id="A0A5B6TLX9"/>
<evidence type="ECO:0000313" key="3">
    <source>
        <dbReference type="Proteomes" id="UP000324133"/>
    </source>
</evidence>
<dbReference type="OrthoDB" id="982333at2"/>
<evidence type="ECO:0000313" key="2">
    <source>
        <dbReference type="EMBL" id="KAA3440480.1"/>
    </source>
</evidence>
<dbReference type="Proteomes" id="UP000324133">
    <property type="component" value="Unassembled WGS sequence"/>
</dbReference>
<dbReference type="RefSeq" id="WP_149090111.1">
    <property type="nucleotide sequence ID" value="NZ_VKKY01000001.1"/>
</dbReference>
<keyword evidence="3" id="KW-1185">Reference proteome</keyword>
<dbReference type="EMBL" id="VKKY01000001">
    <property type="protein sequence ID" value="KAA3440480.1"/>
    <property type="molecule type" value="Genomic_DNA"/>
</dbReference>
<reference evidence="2 3" key="1">
    <citation type="submission" date="2019-07" db="EMBL/GenBank/DDBJ databases">
        <title>Rufibacter sp. nov., isolated from lake sediment.</title>
        <authorList>
            <person name="Qu J.-H."/>
        </authorList>
    </citation>
    <scope>NUCLEOTIDE SEQUENCE [LARGE SCALE GENOMIC DNA]</scope>
    <source>
        <strain evidence="2 3">NBS58-1</strain>
    </source>
</reference>
<protein>
    <submittedName>
        <fullName evidence="2">Uncharacterized protein</fullName>
    </submittedName>
</protein>
<feature type="transmembrane region" description="Helical" evidence="1">
    <location>
        <begin position="36"/>
        <end position="59"/>
    </location>
</feature>
<feature type="transmembrane region" description="Helical" evidence="1">
    <location>
        <begin position="6"/>
        <end position="24"/>
    </location>
</feature>
<evidence type="ECO:0000256" key="1">
    <source>
        <dbReference type="SAM" id="Phobius"/>
    </source>
</evidence>
<comment type="caution">
    <text evidence="2">The sequence shown here is derived from an EMBL/GenBank/DDBJ whole genome shotgun (WGS) entry which is preliminary data.</text>
</comment>
<accession>A0A5B6TLX9</accession>
<organism evidence="2 3">
    <name type="scientific">Rufibacter hautae</name>
    <dbReference type="NCBI Taxonomy" id="2595005"/>
    <lineage>
        <taxon>Bacteria</taxon>
        <taxon>Pseudomonadati</taxon>
        <taxon>Bacteroidota</taxon>
        <taxon>Cytophagia</taxon>
        <taxon>Cytophagales</taxon>
        <taxon>Hymenobacteraceae</taxon>
        <taxon>Rufibacter</taxon>
    </lineage>
</organism>
<keyword evidence="1" id="KW-1133">Transmembrane helix</keyword>
<name>A0A5B6TLX9_9BACT</name>